<organism evidence="4">
    <name type="scientific">Sundstroemia setigera</name>
    <dbReference type="NCBI Taxonomy" id="3005"/>
    <lineage>
        <taxon>Eukaryota</taxon>
        <taxon>Sar</taxon>
        <taxon>Stramenopiles</taxon>
        <taxon>Ochrophyta</taxon>
        <taxon>Bacillariophyta</taxon>
        <taxon>Coscinodiscophyceae</taxon>
        <taxon>Rhizosoleniophycidae</taxon>
        <taxon>Rhizosoleniales</taxon>
        <taxon>Rhizosoleniaceae</taxon>
        <taxon>Sundstroemia</taxon>
    </lineage>
</organism>
<geneLocation type="mitochondrion" evidence="4"/>
<dbReference type="PROSITE" id="PS00963">
    <property type="entry name" value="RIBOSOMAL_S2_2"/>
    <property type="match status" value="1"/>
</dbReference>
<name>A0A8A6KEP0_9STRA</name>
<dbReference type="GO" id="GO:0003735">
    <property type="term" value="F:structural constituent of ribosome"/>
    <property type="evidence" value="ECO:0007669"/>
    <property type="project" value="InterPro"/>
</dbReference>
<gene>
    <name evidence="4" type="primary">rps2</name>
</gene>
<dbReference type="InterPro" id="IPR001865">
    <property type="entry name" value="Ribosomal_uS2"/>
</dbReference>
<dbReference type="Pfam" id="PF00318">
    <property type="entry name" value="Ribosomal_S2"/>
    <property type="match status" value="1"/>
</dbReference>
<evidence type="ECO:0000256" key="1">
    <source>
        <dbReference type="ARBA" id="ARBA00006242"/>
    </source>
</evidence>
<dbReference type="EMBL" id="MW392567">
    <property type="protein sequence ID" value="QTI82373.1"/>
    <property type="molecule type" value="Genomic_DNA"/>
</dbReference>
<comment type="similarity">
    <text evidence="1">Belongs to the universal ribosomal protein uS2 family.</text>
</comment>
<evidence type="ECO:0000256" key="2">
    <source>
        <dbReference type="ARBA" id="ARBA00022980"/>
    </source>
</evidence>
<proteinExistence type="inferred from homology"/>
<dbReference type="GO" id="GO:0005840">
    <property type="term" value="C:ribosome"/>
    <property type="evidence" value="ECO:0007669"/>
    <property type="project" value="UniProtKB-KW"/>
</dbReference>
<accession>A0A8A6KEP0</accession>
<keyword evidence="2 4" id="KW-0689">Ribosomal protein</keyword>
<evidence type="ECO:0000256" key="3">
    <source>
        <dbReference type="ARBA" id="ARBA00023274"/>
    </source>
</evidence>
<dbReference type="Gene3D" id="3.40.50.10490">
    <property type="entry name" value="Glucose-6-phosphate isomerase like protein, domain 1"/>
    <property type="match status" value="1"/>
</dbReference>
<sequence length="222" mass="26716">MKLNKKLHNTKKQKQFNIFNKKLKNNILNTILFKIKYSTIHNYLNIHFNSIKINLKKAILIIFNNLKSNHNIIFVGFPNSVYFNKLLFINNLLYLNENVYLTGSFSNYFYINKYFNKTKTKLGTNTDNLNSLLNFISDSKKKKPDLIIVFNENNNKYFLNEIKKLNIPTISFFYNINKNNMFLYNVYNIKLFYLNNFTCNYIYTLLSNILYKNKLKNKFYNQ</sequence>
<dbReference type="RefSeq" id="YP_010241685.1">
    <property type="nucleotide sequence ID" value="NC_059919.1"/>
</dbReference>
<dbReference type="InterPro" id="IPR023591">
    <property type="entry name" value="Ribosomal_uS2_flav_dom_sf"/>
</dbReference>
<reference evidence="4" key="1">
    <citation type="submission" date="2020-12" db="EMBL/GenBank/DDBJ databases">
        <title>Complete mitochondrial genome of Rhizosolenia setigera (Coscinodiscophyceae, Bacillariophyta).</title>
        <authorList>
            <person name="Yao Y."/>
        </authorList>
    </citation>
    <scope>NUCLEOTIDE SEQUENCE</scope>
    <source>
        <strain evidence="4">CNS00456</strain>
    </source>
</reference>
<keyword evidence="4" id="KW-0496">Mitochondrion</keyword>
<keyword evidence="3" id="KW-0687">Ribonucleoprotein</keyword>
<dbReference type="AlphaFoldDB" id="A0A8A6KEP0"/>
<protein>
    <submittedName>
        <fullName evidence="4">Ribosomal protein S2</fullName>
    </submittedName>
</protein>
<evidence type="ECO:0000313" key="4">
    <source>
        <dbReference type="EMBL" id="QTI82373.1"/>
    </source>
</evidence>
<dbReference type="GeneID" id="69240832"/>
<dbReference type="SUPFAM" id="SSF52313">
    <property type="entry name" value="Ribosomal protein S2"/>
    <property type="match status" value="1"/>
</dbReference>
<dbReference type="Gene3D" id="1.10.287.610">
    <property type="entry name" value="Helix hairpin bin"/>
    <property type="match status" value="1"/>
</dbReference>
<dbReference type="GO" id="GO:0006412">
    <property type="term" value="P:translation"/>
    <property type="evidence" value="ECO:0007669"/>
    <property type="project" value="InterPro"/>
</dbReference>
<dbReference type="InterPro" id="IPR018130">
    <property type="entry name" value="Ribosomal_uS2_CS"/>
</dbReference>
<dbReference type="GO" id="GO:1990904">
    <property type="term" value="C:ribonucleoprotein complex"/>
    <property type="evidence" value="ECO:0007669"/>
    <property type="project" value="UniProtKB-KW"/>
</dbReference>